<dbReference type="PROSITE" id="PS01265">
    <property type="entry name" value="TPX"/>
    <property type="match status" value="1"/>
</dbReference>
<dbReference type="PANTHER" id="PTHR43110:SF1">
    <property type="entry name" value="THIOL PEROXIDASE"/>
    <property type="match status" value="1"/>
</dbReference>
<keyword evidence="8" id="KW-1185">Reference proteome</keyword>
<evidence type="ECO:0000256" key="4">
    <source>
        <dbReference type="ARBA" id="ARBA00023157"/>
    </source>
</evidence>
<dbReference type="SUPFAM" id="SSF52833">
    <property type="entry name" value="Thioredoxin-like"/>
    <property type="match status" value="1"/>
</dbReference>
<evidence type="ECO:0000259" key="6">
    <source>
        <dbReference type="PROSITE" id="PS51352"/>
    </source>
</evidence>
<dbReference type="InterPro" id="IPR036249">
    <property type="entry name" value="Thioredoxin-like_sf"/>
</dbReference>
<dbReference type="PANTHER" id="PTHR43110">
    <property type="entry name" value="THIOL PEROXIDASE"/>
    <property type="match status" value="1"/>
</dbReference>
<evidence type="ECO:0000256" key="1">
    <source>
        <dbReference type="ARBA" id="ARBA00022559"/>
    </source>
</evidence>
<dbReference type="GO" id="GO:0008379">
    <property type="term" value="F:thioredoxin peroxidase activity"/>
    <property type="evidence" value="ECO:0007669"/>
    <property type="project" value="InterPro"/>
</dbReference>
<dbReference type="AlphaFoldDB" id="A0A1H8AN62"/>
<evidence type="ECO:0000256" key="5">
    <source>
        <dbReference type="ARBA" id="ARBA00023284"/>
    </source>
</evidence>
<evidence type="ECO:0000313" key="8">
    <source>
        <dbReference type="Proteomes" id="UP000198744"/>
    </source>
</evidence>
<dbReference type="NCBIfam" id="NF001808">
    <property type="entry name" value="PRK00522.1"/>
    <property type="match status" value="1"/>
</dbReference>
<gene>
    <name evidence="7" type="ORF">SAMN04489760_1382</name>
</gene>
<dbReference type="RefSeq" id="WP_093884685.1">
    <property type="nucleotide sequence ID" value="NZ_FOBS01000038.1"/>
</dbReference>
<dbReference type="OrthoDB" id="9781543at2"/>
<dbReference type="Proteomes" id="UP000198744">
    <property type="component" value="Unassembled WGS sequence"/>
</dbReference>
<evidence type="ECO:0000313" key="7">
    <source>
        <dbReference type="EMBL" id="SEM71424.1"/>
    </source>
</evidence>
<dbReference type="InterPro" id="IPR050455">
    <property type="entry name" value="Tpx_Peroxidase_subfamily"/>
</dbReference>
<protein>
    <submittedName>
        <fullName evidence="7">Thiol peroxidase (Atypical 2-Cys peroxiredoxin)</fullName>
    </submittedName>
</protein>
<dbReference type="PROSITE" id="PS51352">
    <property type="entry name" value="THIOREDOXIN_2"/>
    <property type="match status" value="1"/>
</dbReference>
<name>A0A1H8AN62_9BACT</name>
<dbReference type="InterPro" id="IPR013766">
    <property type="entry name" value="Thioredoxin_domain"/>
</dbReference>
<keyword evidence="1 7" id="KW-0575">Peroxidase</keyword>
<dbReference type="CDD" id="cd03014">
    <property type="entry name" value="PRX_Atyp2cys"/>
    <property type="match status" value="1"/>
</dbReference>
<dbReference type="Gene3D" id="3.40.30.10">
    <property type="entry name" value="Glutaredoxin"/>
    <property type="match status" value="1"/>
</dbReference>
<keyword evidence="5" id="KW-0676">Redox-active center</keyword>
<dbReference type="EMBL" id="FOBS01000038">
    <property type="protein sequence ID" value="SEM71424.1"/>
    <property type="molecule type" value="Genomic_DNA"/>
</dbReference>
<reference evidence="7 8" key="1">
    <citation type="submission" date="2016-10" db="EMBL/GenBank/DDBJ databases">
        <authorList>
            <person name="de Groot N.N."/>
        </authorList>
    </citation>
    <scope>NUCLEOTIDE SEQUENCE [LARGE SCALE GENOMIC DNA]</scope>
    <source>
        <strain evidence="7 8">DSM 8423</strain>
    </source>
</reference>
<accession>A0A1H8AN62</accession>
<keyword evidence="4" id="KW-1015">Disulfide bond</keyword>
<evidence type="ECO:0000256" key="3">
    <source>
        <dbReference type="ARBA" id="ARBA00023002"/>
    </source>
</evidence>
<organism evidence="7 8">
    <name type="scientific">Syntrophus gentianae</name>
    <dbReference type="NCBI Taxonomy" id="43775"/>
    <lineage>
        <taxon>Bacteria</taxon>
        <taxon>Pseudomonadati</taxon>
        <taxon>Thermodesulfobacteriota</taxon>
        <taxon>Syntrophia</taxon>
        <taxon>Syntrophales</taxon>
        <taxon>Syntrophaceae</taxon>
        <taxon>Syntrophus</taxon>
    </lineage>
</organism>
<dbReference type="InterPro" id="IPR013740">
    <property type="entry name" value="Redoxin"/>
</dbReference>
<keyword evidence="2" id="KW-0049">Antioxidant</keyword>
<feature type="domain" description="Thioredoxin" evidence="6">
    <location>
        <begin position="14"/>
        <end position="161"/>
    </location>
</feature>
<keyword evidence="3" id="KW-0560">Oxidoreductase</keyword>
<dbReference type="STRING" id="43775.SAMN04489760_1382"/>
<evidence type="ECO:0000256" key="2">
    <source>
        <dbReference type="ARBA" id="ARBA00022862"/>
    </source>
</evidence>
<dbReference type="InterPro" id="IPR018219">
    <property type="entry name" value="Tpx_CS"/>
</dbReference>
<dbReference type="Pfam" id="PF08534">
    <property type="entry name" value="Redoxin"/>
    <property type="match status" value="1"/>
</dbReference>
<proteinExistence type="predicted"/>
<dbReference type="InterPro" id="IPR002065">
    <property type="entry name" value="TPX"/>
</dbReference>
<sequence length="179" mass="20258">MCPCRAWWLVGSEVKVGDKAPAFSVLDKDLREVKLSDFAGKVKIISVTPSLDTPVCDLQARKFNAEANTLGDQVSILNISMDLPFAIARFCTNAGIEKIRTLSDHRDASFGNAYGVLIKELRLLSRAIFVIDQSDIVRYLEIVPEITNHPDYDQAIAEARKLRRFIQEGLESRWDPYWE</sequence>